<keyword evidence="3" id="KW-1185">Reference proteome</keyword>
<keyword evidence="1" id="KW-0472">Membrane</keyword>
<dbReference type="RefSeq" id="WP_386356237.1">
    <property type="nucleotide sequence ID" value="NZ_JBHSFG010000120.1"/>
</dbReference>
<gene>
    <name evidence="2" type="ORF">ACFPH6_49605</name>
</gene>
<accession>A0ABV8Z856</accession>
<keyword evidence="1" id="KW-1133">Transmembrane helix</keyword>
<reference evidence="3" key="1">
    <citation type="journal article" date="2019" name="Int. J. Syst. Evol. Microbiol.">
        <title>The Global Catalogue of Microorganisms (GCM) 10K type strain sequencing project: providing services to taxonomists for standard genome sequencing and annotation.</title>
        <authorList>
            <consortium name="The Broad Institute Genomics Platform"/>
            <consortium name="The Broad Institute Genome Sequencing Center for Infectious Disease"/>
            <person name="Wu L."/>
            <person name="Ma J."/>
        </authorList>
    </citation>
    <scope>NUCLEOTIDE SEQUENCE [LARGE SCALE GENOMIC DNA]</scope>
    <source>
        <strain evidence="3">DT43</strain>
    </source>
</reference>
<name>A0ABV8Z856_9ACTN</name>
<proteinExistence type="predicted"/>
<feature type="transmembrane region" description="Helical" evidence="1">
    <location>
        <begin position="19"/>
        <end position="36"/>
    </location>
</feature>
<comment type="caution">
    <text evidence="2">The sequence shown here is derived from an EMBL/GenBank/DDBJ whole genome shotgun (WGS) entry which is preliminary data.</text>
</comment>
<protein>
    <submittedName>
        <fullName evidence="2">Uncharacterized protein</fullName>
    </submittedName>
</protein>
<evidence type="ECO:0000313" key="3">
    <source>
        <dbReference type="Proteomes" id="UP001596012"/>
    </source>
</evidence>
<dbReference type="Proteomes" id="UP001596012">
    <property type="component" value="Unassembled WGS sequence"/>
</dbReference>
<evidence type="ECO:0000313" key="2">
    <source>
        <dbReference type="EMBL" id="MFC4472435.1"/>
    </source>
</evidence>
<sequence length="48" mass="5395">MAEQYEADSRKYRRIRNRLQTLIMVGSAATTTIAALDTGRQRPGRACP</sequence>
<organism evidence="2 3">
    <name type="scientific">Streptomyces xiangluensis</name>
    <dbReference type="NCBI Taxonomy" id="2665720"/>
    <lineage>
        <taxon>Bacteria</taxon>
        <taxon>Bacillati</taxon>
        <taxon>Actinomycetota</taxon>
        <taxon>Actinomycetes</taxon>
        <taxon>Kitasatosporales</taxon>
        <taxon>Streptomycetaceae</taxon>
        <taxon>Streptomyces</taxon>
    </lineage>
</organism>
<keyword evidence="1" id="KW-0812">Transmembrane</keyword>
<evidence type="ECO:0000256" key="1">
    <source>
        <dbReference type="SAM" id="Phobius"/>
    </source>
</evidence>
<dbReference type="EMBL" id="JBHSFG010000120">
    <property type="protein sequence ID" value="MFC4472435.1"/>
    <property type="molecule type" value="Genomic_DNA"/>
</dbReference>